<comment type="caution">
    <text evidence="7">The sequence shown here is derived from an EMBL/GenBank/DDBJ whole genome shotgun (WGS) entry which is preliminary data.</text>
</comment>
<feature type="domain" description="Alcohol dehydrogenase iron-type/glycerol dehydrogenase GldA" evidence="5">
    <location>
        <begin position="11"/>
        <end position="178"/>
    </location>
</feature>
<dbReference type="InterPro" id="IPR018211">
    <property type="entry name" value="ADH_Fe_CS"/>
</dbReference>
<keyword evidence="4" id="KW-0520">NAD</keyword>
<keyword evidence="8" id="KW-1185">Reference proteome</keyword>
<dbReference type="Gene3D" id="3.40.50.1970">
    <property type="match status" value="1"/>
</dbReference>
<dbReference type="EMBL" id="JBAKFM010000001">
    <property type="protein sequence ID" value="MEX0468218.1"/>
    <property type="molecule type" value="Genomic_DNA"/>
</dbReference>
<sequence>MGIKPFALHLPEQIRFGRGIAGEAADAIAAAATGVLVIHGAHSARAGWLVEGLKERGVAVATFACPREPDVPLVEAAVATGRQAQAQAITGLGGGAVIDLAKAVAGLVPAKGSVMDYLEVVGGGRALDAPPMPFFALPTTAGTGAEVTANAVIDVPDAQRKVSLRDPRLLPRGAFVDPALTDHCPRSVTLASGLDAITQVIEPFLSGRANAFTDTVCRDAVPRGLAALPRLMGAEDSAARDEMAWVSLCGGLALANAKLGAVHGLAGPLGGVCTAPHGAIAGALLPPVLKANEARVDGEVARRLQAVKHWIAAALGGVETDALDTLADWARGQGLPGLAAAGVDRDALPAIARAAAGSSSMQGNPVVLPADDLVAAMEAAW</sequence>
<dbReference type="PANTHER" id="PTHR11496:SF102">
    <property type="entry name" value="ALCOHOL DEHYDROGENASE 4"/>
    <property type="match status" value="1"/>
</dbReference>
<proteinExistence type="inferred from homology"/>
<dbReference type="Pfam" id="PF00465">
    <property type="entry name" value="Fe-ADH"/>
    <property type="match status" value="1"/>
</dbReference>
<dbReference type="InterPro" id="IPR056798">
    <property type="entry name" value="ADH_Fe_C"/>
</dbReference>
<evidence type="ECO:0000259" key="5">
    <source>
        <dbReference type="Pfam" id="PF00465"/>
    </source>
</evidence>
<dbReference type="PANTHER" id="PTHR11496">
    <property type="entry name" value="ALCOHOL DEHYDROGENASE"/>
    <property type="match status" value="1"/>
</dbReference>
<evidence type="ECO:0000256" key="1">
    <source>
        <dbReference type="ARBA" id="ARBA00001962"/>
    </source>
</evidence>
<evidence type="ECO:0000259" key="6">
    <source>
        <dbReference type="Pfam" id="PF25137"/>
    </source>
</evidence>
<evidence type="ECO:0000313" key="7">
    <source>
        <dbReference type="EMBL" id="MEX0468218.1"/>
    </source>
</evidence>
<evidence type="ECO:0000256" key="2">
    <source>
        <dbReference type="ARBA" id="ARBA00007358"/>
    </source>
</evidence>
<organism evidence="7 8">
    <name type="scientific">Spiribacter pallidus</name>
    <dbReference type="NCBI Taxonomy" id="1987936"/>
    <lineage>
        <taxon>Bacteria</taxon>
        <taxon>Pseudomonadati</taxon>
        <taxon>Pseudomonadota</taxon>
        <taxon>Gammaproteobacteria</taxon>
        <taxon>Chromatiales</taxon>
        <taxon>Ectothiorhodospiraceae</taxon>
        <taxon>Spiribacter</taxon>
    </lineage>
</organism>
<evidence type="ECO:0000256" key="4">
    <source>
        <dbReference type="ARBA" id="ARBA00023027"/>
    </source>
</evidence>
<dbReference type="Proteomes" id="UP001556709">
    <property type="component" value="Unassembled WGS sequence"/>
</dbReference>
<comment type="similarity">
    <text evidence="2">Belongs to the iron-containing alcohol dehydrogenase family.</text>
</comment>
<comment type="cofactor">
    <cofactor evidence="1">
        <name>Fe cation</name>
        <dbReference type="ChEBI" id="CHEBI:24875"/>
    </cofactor>
</comment>
<dbReference type="InterPro" id="IPR001670">
    <property type="entry name" value="ADH_Fe/GldA"/>
</dbReference>
<dbReference type="SUPFAM" id="SSF56796">
    <property type="entry name" value="Dehydroquinate synthase-like"/>
    <property type="match status" value="1"/>
</dbReference>
<dbReference type="Pfam" id="PF25137">
    <property type="entry name" value="ADH_Fe_C"/>
    <property type="match status" value="1"/>
</dbReference>
<dbReference type="RefSeq" id="WP_367958280.1">
    <property type="nucleotide sequence ID" value="NZ_JBAKFH010000004.1"/>
</dbReference>
<protein>
    <submittedName>
        <fullName evidence="7">Iron-containing alcohol dehydrogenase</fullName>
    </submittedName>
</protein>
<evidence type="ECO:0000256" key="3">
    <source>
        <dbReference type="ARBA" id="ARBA00023002"/>
    </source>
</evidence>
<evidence type="ECO:0000313" key="8">
    <source>
        <dbReference type="Proteomes" id="UP001556709"/>
    </source>
</evidence>
<dbReference type="Gene3D" id="1.20.1090.10">
    <property type="entry name" value="Dehydroquinate synthase-like - alpha domain"/>
    <property type="match status" value="1"/>
</dbReference>
<gene>
    <name evidence="7" type="ORF">V6X73_00495</name>
</gene>
<name>A0ABV3TAQ6_9GAMM</name>
<keyword evidence="3" id="KW-0560">Oxidoreductase</keyword>
<dbReference type="InterPro" id="IPR039697">
    <property type="entry name" value="Alcohol_dehydrogenase_Fe"/>
</dbReference>
<feature type="domain" description="Fe-containing alcohol dehydrogenase-like C-terminal" evidence="6">
    <location>
        <begin position="189"/>
        <end position="381"/>
    </location>
</feature>
<dbReference type="CDD" id="cd08183">
    <property type="entry name" value="Fe-ADH-like"/>
    <property type="match status" value="1"/>
</dbReference>
<reference evidence="7 8" key="1">
    <citation type="submission" date="2024-02" db="EMBL/GenBank/DDBJ databases">
        <title>New especies of Spiribacter isolated from saline water.</title>
        <authorList>
            <person name="Leon M.J."/>
            <person name="De La Haba R."/>
            <person name="Sanchez-Porro C."/>
            <person name="Ventosa A."/>
        </authorList>
    </citation>
    <scope>NUCLEOTIDE SEQUENCE [LARGE SCALE GENOMIC DNA]</scope>
    <source>
        <strain evidence="8">ag22IC6-390</strain>
    </source>
</reference>
<accession>A0ABV3TAQ6</accession>
<dbReference type="PROSITE" id="PS00913">
    <property type="entry name" value="ADH_IRON_1"/>
    <property type="match status" value="1"/>
</dbReference>